<reference evidence="2" key="1">
    <citation type="submission" date="2018-05" db="EMBL/GenBank/DDBJ databases">
        <authorList>
            <person name="Lanie J.A."/>
            <person name="Ng W.-L."/>
            <person name="Kazmierczak K.M."/>
            <person name="Andrzejewski T.M."/>
            <person name="Davidsen T.M."/>
            <person name="Wayne K.J."/>
            <person name="Tettelin H."/>
            <person name="Glass J.I."/>
            <person name="Rusch D."/>
            <person name="Podicherti R."/>
            <person name="Tsui H.-C.T."/>
            <person name="Winkler M.E."/>
        </authorList>
    </citation>
    <scope>NUCLEOTIDE SEQUENCE</scope>
</reference>
<dbReference type="Gene3D" id="3.30.70.100">
    <property type="match status" value="1"/>
</dbReference>
<sequence length="101" mass="11899">MYKHIVMWKFKEFADGKTRTELVNYVKNKLDNLPAEISEIKSYETAINIGDYGASFFDISLVSVFESKDSFWEYTKYDIHNEVVSYIQSVQEAEYIVDYIV</sequence>
<name>A0A381RH02_9ZZZZ</name>
<dbReference type="InterPro" id="IPR011008">
    <property type="entry name" value="Dimeric_a/b-barrel"/>
</dbReference>
<organism evidence="2">
    <name type="scientific">marine metagenome</name>
    <dbReference type="NCBI Taxonomy" id="408172"/>
    <lineage>
        <taxon>unclassified sequences</taxon>
        <taxon>metagenomes</taxon>
        <taxon>ecological metagenomes</taxon>
    </lineage>
</organism>
<dbReference type="Pfam" id="PF07876">
    <property type="entry name" value="Dabb"/>
    <property type="match status" value="1"/>
</dbReference>
<evidence type="ECO:0000259" key="1">
    <source>
        <dbReference type="PROSITE" id="PS51502"/>
    </source>
</evidence>
<dbReference type="InterPro" id="IPR013097">
    <property type="entry name" value="Dabb"/>
</dbReference>
<dbReference type="AlphaFoldDB" id="A0A381RH02"/>
<protein>
    <recommendedName>
        <fullName evidence="1">Stress-response A/B barrel domain-containing protein</fullName>
    </recommendedName>
</protein>
<feature type="domain" description="Stress-response A/B barrel" evidence="1">
    <location>
        <begin position="2"/>
        <end position="99"/>
    </location>
</feature>
<dbReference type="PROSITE" id="PS51502">
    <property type="entry name" value="S_R_A_B_BARREL"/>
    <property type="match status" value="1"/>
</dbReference>
<evidence type="ECO:0000313" key="2">
    <source>
        <dbReference type="EMBL" id="SUZ90524.1"/>
    </source>
</evidence>
<dbReference type="SMART" id="SM00886">
    <property type="entry name" value="Dabb"/>
    <property type="match status" value="1"/>
</dbReference>
<dbReference type="SUPFAM" id="SSF54909">
    <property type="entry name" value="Dimeric alpha+beta barrel"/>
    <property type="match status" value="1"/>
</dbReference>
<dbReference type="EMBL" id="UINC01001901">
    <property type="protein sequence ID" value="SUZ90524.1"/>
    <property type="molecule type" value="Genomic_DNA"/>
</dbReference>
<proteinExistence type="predicted"/>
<accession>A0A381RH02</accession>
<gene>
    <name evidence="2" type="ORF">METZ01_LOCUS43378</name>
</gene>